<feature type="compositionally biased region" description="Polar residues" evidence="1">
    <location>
        <begin position="26"/>
        <end position="45"/>
    </location>
</feature>
<dbReference type="HOGENOM" id="CLU_1877377_0_0_1"/>
<feature type="region of interest" description="Disordered" evidence="1">
    <location>
        <begin position="116"/>
        <end position="136"/>
    </location>
</feature>
<proteinExistence type="predicted"/>
<accession>R7VLQ5</accession>
<dbReference type="Proteomes" id="UP000014760">
    <property type="component" value="Unassembled WGS sequence"/>
</dbReference>
<feature type="region of interest" description="Disordered" evidence="1">
    <location>
        <begin position="26"/>
        <end position="49"/>
    </location>
</feature>
<sequence>MPQTQETVPRQFQRRLRIPSLRKESLTGSLPDLTNLSQYNLTNSPRKLPEGSEAFQAALKDIKGDKDTAKKPPVPNIMLGESQLAHKFRSRTAQVICMNRFMMTYPKYMERLVDGRTSGSAPTTPTSENNAWFAAK</sequence>
<evidence type="ECO:0000313" key="4">
    <source>
        <dbReference type="Proteomes" id="UP000014760"/>
    </source>
</evidence>
<evidence type="ECO:0000256" key="1">
    <source>
        <dbReference type="SAM" id="MobiDB-lite"/>
    </source>
</evidence>
<name>R7VLQ5_CAPTE</name>
<feature type="compositionally biased region" description="Polar residues" evidence="1">
    <location>
        <begin position="117"/>
        <end position="130"/>
    </location>
</feature>
<dbReference type="EMBL" id="AMQN01003759">
    <property type="status" value="NOT_ANNOTATED_CDS"/>
    <property type="molecule type" value="Genomic_DNA"/>
</dbReference>
<evidence type="ECO:0000313" key="3">
    <source>
        <dbReference type="EnsemblMetazoa" id="CapteP188322"/>
    </source>
</evidence>
<organism evidence="2">
    <name type="scientific">Capitella teleta</name>
    <name type="common">Polychaete worm</name>
    <dbReference type="NCBI Taxonomy" id="283909"/>
    <lineage>
        <taxon>Eukaryota</taxon>
        <taxon>Metazoa</taxon>
        <taxon>Spiralia</taxon>
        <taxon>Lophotrochozoa</taxon>
        <taxon>Annelida</taxon>
        <taxon>Polychaeta</taxon>
        <taxon>Sedentaria</taxon>
        <taxon>Scolecida</taxon>
        <taxon>Capitellidae</taxon>
        <taxon>Capitella</taxon>
    </lineage>
</organism>
<feature type="compositionally biased region" description="Polar residues" evidence="1">
    <location>
        <begin position="1"/>
        <end position="10"/>
    </location>
</feature>
<reference evidence="3" key="3">
    <citation type="submission" date="2015-06" db="UniProtKB">
        <authorList>
            <consortium name="EnsemblMetazoa"/>
        </authorList>
    </citation>
    <scope>IDENTIFICATION</scope>
</reference>
<evidence type="ECO:0000313" key="2">
    <source>
        <dbReference type="EMBL" id="ELU18486.1"/>
    </source>
</evidence>
<protein>
    <submittedName>
        <fullName evidence="2 3">Uncharacterized protein</fullName>
    </submittedName>
</protein>
<reference evidence="2 4" key="2">
    <citation type="journal article" date="2013" name="Nature">
        <title>Insights into bilaterian evolution from three spiralian genomes.</title>
        <authorList>
            <person name="Simakov O."/>
            <person name="Marletaz F."/>
            <person name="Cho S.J."/>
            <person name="Edsinger-Gonzales E."/>
            <person name="Havlak P."/>
            <person name="Hellsten U."/>
            <person name="Kuo D.H."/>
            <person name="Larsson T."/>
            <person name="Lv J."/>
            <person name="Arendt D."/>
            <person name="Savage R."/>
            <person name="Osoegawa K."/>
            <person name="de Jong P."/>
            <person name="Grimwood J."/>
            <person name="Chapman J.A."/>
            <person name="Shapiro H."/>
            <person name="Aerts A."/>
            <person name="Otillar R.P."/>
            <person name="Terry A.Y."/>
            <person name="Boore J.L."/>
            <person name="Grigoriev I.V."/>
            <person name="Lindberg D.R."/>
            <person name="Seaver E.C."/>
            <person name="Weisblat D.A."/>
            <person name="Putnam N.H."/>
            <person name="Rokhsar D.S."/>
        </authorList>
    </citation>
    <scope>NUCLEOTIDE SEQUENCE</scope>
    <source>
        <strain evidence="2 4">I ESC-2004</strain>
    </source>
</reference>
<dbReference type="EnsemblMetazoa" id="CapteT188322">
    <property type="protein sequence ID" value="CapteP188322"/>
    <property type="gene ID" value="CapteG188322"/>
</dbReference>
<keyword evidence="4" id="KW-1185">Reference proteome</keyword>
<feature type="region of interest" description="Disordered" evidence="1">
    <location>
        <begin position="1"/>
        <end position="20"/>
    </location>
</feature>
<dbReference type="EMBL" id="KB291874">
    <property type="protein sequence ID" value="ELU18486.1"/>
    <property type="molecule type" value="Genomic_DNA"/>
</dbReference>
<dbReference type="AlphaFoldDB" id="R7VLQ5"/>
<reference evidence="4" key="1">
    <citation type="submission" date="2012-12" db="EMBL/GenBank/DDBJ databases">
        <authorList>
            <person name="Hellsten U."/>
            <person name="Grimwood J."/>
            <person name="Chapman J.A."/>
            <person name="Shapiro H."/>
            <person name="Aerts A."/>
            <person name="Otillar R.P."/>
            <person name="Terry A.Y."/>
            <person name="Boore J.L."/>
            <person name="Simakov O."/>
            <person name="Marletaz F."/>
            <person name="Cho S.-J."/>
            <person name="Edsinger-Gonzales E."/>
            <person name="Havlak P."/>
            <person name="Kuo D.-H."/>
            <person name="Larsson T."/>
            <person name="Lv J."/>
            <person name="Arendt D."/>
            <person name="Savage R."/>
            <person name="Osoegawa K."/>
            <person name="de Jong P."/>
            <person name="Lindberg D.R."/>
            <person name="Seaver E.C."/>
            <person name="Weisblat D.A."/>
            <person name="Putnam N.H."/>
            <person name="Grigoriev I.V."/>
            <person name="Rokhsar D.S."/>
        </authorList>
    </citation>
    <scope>NUCLEOTIDE SEQUENCE</scope>
    <source>
        <strain evidence="4">I ESC-2004</strain>
    </source>
</reference>
<gene>
    <name evidence="2" type="ORF">CAPTEDRAFT_188322</name>
</gene>